<name>A0A2J8A0N2_9CHLO</name>
<proteinExistence type="predicted"/>
<reference evidence="1 2" key="1">
    <citation type="journal article" date="2017" name="Mol. Biol. Evol.">
        <title>The 4-celled Tetrabaena socialis nuclear genome reveals the essential components for genetic control of cell number at the origin of multicellularity in the volvocine lineage.</title>
        <authorList>
            <person name="Featherston J."/>
            <person name="Arakaki Y."/>
            <person name="Hanschen E.R."/>
            <person name="Ferris P.J."/>
            <person name="Michod R.E."/>
            <person name="Olson B.J.S.C."/>
            <person name="Nozaki H."/>
            <person name="Durand P.M."/>
        </authorList>
    </citation>
    <scope>NUCLEOTIDE SEQUENCE [LARGE SCALE GENOMIC DNA]</scope>
    <source>
        <strain evidence="1 2">NIES-571</strain>
    </source>
</reference>
<gene>
    <name evidence="1" type="ORF">TSOC_007613</name>
</gene>
<sequence>MAVAKPEANVQELIDKLNAAYEAVHVSYEDNFWATKMDLKGNSSDALASTKTAYENFLGKCRVSYARTPWSNLLDMNTPGGTYGSCRHFLAWALPGDPANLATVRAALAAAKEDGSSLSPEQRHVLGIMERTFGCYILEDPKSRNTMALGYTDPATSEFVKASSVQLRNSLRVSDDEATRKACYEGMRSIGPFVASQFLEIVKERNKLARLLGFEDFYDYKLREEEADYREAVAAGPAIRPGQDAELGMTVRLVHGDEVIADSGVDGGLAAACAKFKAWVDATFLAGAAEGAKTA</sequence>
<dbReference type="Gene3D" id="1.10.1370.30">
    <property type="match status" value="1"/>
</dbReference>
<organism evidence="1 2">
    <name type="scientific">Tetrabaena socialis</name>
    <dbReference type="NCBI Taxonomy" id="47790"/>
    <lineage>
        <taxon>Eukaryota</taxon>
        <taxon>Viridiplantae</taxon>
        <taxon>Chlorophyta</taxon>
        <taxon>core chlorophytes</taxon>
        <taxon>Chlorophyceae</taxon>
        <taxon>CS clade</taxon>
        <taxon>Chlamydomonadales</taxon>
        <taxon>Tetrabaenaceae</taxon>
        <taxon>Tetrabaena</taxon>
    </lineage>
</organism>
<evidence type="ECO:0000313" key="1">
    <source>
        <dbReference type="EMBL" id="PNH06082.1"/>
    </source>
</evidence>
<dbReference type="AlphaFoldDB" id="A0A2J8A0N2"/>
<evidence type="ECO:0000313" key="2">
    <source>
        <dbReference type="Proteomes" id="UP000236333"/>
    </source>
</evidence>
<comment type="caution">
    <text evidence="1">The sequence shown here is derived from an EMBL/GenBank/DDBJ whole genome shotgun (WGS) entry which is preliminary data.</text>
</comment>
<accession>A0A2J8A0N2</accession>
<dbReference type="SUPFAM" id="SSF55486">
    <property type="entry name" value="Metalloproteases ('zincins'), catalytic domain"/>
    <property type="match status" value="1"/>
</dbReference>
<dbReference type="Proteomes" id="UP000236333">
    <property type="component" value="Unassembled WGS sequence"/>
</dbReference>
<evidence type="ECO:0008006" key="3">
    <source>
        <dbReference type="Google" id="ProtNLM"/>
    </source>
</evidence>
<dbReference type="EMBL" id="PGGS01000260">
    <property type="protein sequence ID" value="PNH06082.1"/>
    <property type="molecule type" value="Genomic_DNA"/>
</dbReference>
<protein>
    <recommendedName>
        <fullName evidence="3">Peptidase M3A/M3B catalytic domain-containing protein</fullName>
    </recommendedName>
</protein>
<dbReference type="OrthoDB" id="534666at2759"/>
<keyword evidence="2" id="KW-1185">Reference proteome</keyword>